<dbReference type="AlphaFoldDB" id="A0A963Z6D4"/>
<evidence type="ECO:0000313" key="2">
    <source>
        <dbReference type="Proteomes" id="UP000721844"/>
    </source>
</evidence>
<dbReference type="Proteomes" id="UP000721844">
    <property type="component" value="Unassembled WGS sequence"/>
</dbReference>
<name>A0A963Z6D4_9PROT</name>
<sequence>MAGGFAILKAALKGDIDGATPLDVEEDNLIRAAFGRYGGTEKARADAIPIIRRLQTTDRGYWVHCDCRPGLPAPPVLVPVLETFLRRHVTDEWPQHAEACEFYREPAEQAEISASYQPKRKNIRLVRSFMIASAASPMRREIASSANRRPQLAALLVRLMTEAGLQRVEAGGFKPPPLPEQMRPIWPVAREIHLDKQVRLADALCMSVAKLPALAANIEAASDETYPHTRPHGVLLVRAQSVRAGMLRTLNGEELPVTGRMAVFGDRPEDEPGIAVDARAPYLTLCIVARPSPGARAQITAAYVHPCASLDRLMLVDSDAERHTLMLLKNFQYAMLKGSGSIVTIDKPMDSLVSDKWPDGRSRPPVIPDFIVTARDRDGRAKRAVVETMGYADEGYRERKARLHPEMQEAAGAASVINHDFQMPAHWQQEWRDKQFRRELWRQLGTPKNEE</sequence>
<reference evidence="1 2" key="1">
    <citation type="journal article" date="2021" name="Microorganisms">
        <title>Acidisoma silvae sp. nov. and Acidisomacellulosilytica sp. nov., Two Acidophilic Bacteria Isolated from Decaying Wood, Hydrolyzing Cellulose and Producing Poly-3-hydroxybutyrate.</title>
        <authorList>
            <person name="Mieszkin S."/>
            <person name="Pouder E."/>
            <person name="Uroz S."/>
            <person name="Simon-Colin C."/>
            <person name="Alain K."/>
        </authorList>
    </citation>
    <scope>NUCLEOTIDE SEQUENCE [LARGE SCALE GENOMIC DNA]</scope>
    <source>
        <strain evidence="1 2">HW T5.17</strain>
    </source>
</reference>
<dbReference type="RefSeq" id="WP_227309563.1">
    <property type="nucleotide sequence ID" value="NZ_JAESVA010000010.1"/>
</dbReference>
<comment type="caution">
    <text evidence="1">The sequence shown here is derived from an EMBL/GenBank/DDBJ whole genome shotgun (WGS) entry which is preliminary data.</text>
</comment>
<accession>A0A963Z6D4</accession>
<protein>
    <submittedName>
        <fullName evidence="1">Uncharacterized protein</fullName>
    </submittedName>
</protein>
<evidence type="ECO:0000313" key="1">
    <source>
        <dbReference type="EMBL" id="MCB8882905.1"/>
    </source>
</evidence>
<dbReference type="EMBL" id="JAESVA010000010">
    <property type="protein sequence ID" value="MCB8882905.1"/>
    <property type="molecule type" value="Genomic_DNA"/>
</dbReference>
<proteinExistence type="predicted"/>
<organism evidence="1 2">
    <name type="scientific">Acidisoma cellulosilyticum</name>
    <dbReference type="NCBI Taxonomy" id="2802395"/>
    <lineage>
        <taxon>Bacteria</taxon>
        <taxon>Pseudomonadati</taxon>
        <taxon>Pseudomonadota</taxon>
        <taxon>Alphaproteobacteria</taxon>
        <taxon>Acetobacterales</taxon>
        <taxon>Acidocellaceae</taxon>
        <taxon>Acidisoma</taxon>
    </lineage>
</organism>
<keyword evidence="2" id="KW-1185">Reference proteome</keyword>
<gene>
    <name evidence="1" type="ORF">ACELLULO517_21845</name>
</gene>